<dbReference type="Gene3D" id="3.30.1490.130">
    <property type="entry name" value="D-aminoacylase. Domain 3"/>
    <property type="match status" value="1"/>
</dbReference>
<feature type="signal peptide" evidence="1">
    <location>
        <begin position="1"/>
        <end position="29"/>
    </location>
</feature>
<dbReference type="InterPro" id="IPR023100">
    <property type="entry name" value="D-aminoacylase_insert_dom_sf"/>
</dbReference>
<dbReference type="InterPro" id="IPR013108">
    <property type="entry name" value="Amidohydro_3"/>
</dbReference>
<keyword evidence="4" id="KW-1185">Reference proteome</keyword>
<dbReference type="Gene3D" id="2.30.40.10">
    <property type="entry name" value="Urease, subunit C, domain 1"/>
    <property type="match status" value="1"/>
</dbReference>
<dbReference type="SUPFAM" id="SSF51338">
    <property type="entry name" value="Composite domain of metallo-dependent hydrolases"/>
    <property type="match status" value="1"/>
</dbReference>
<evidence type="ECO:0000313" key="4">
    <source>
        <dbReference type="Proteomes" id="UP001359886"/>
    </source>
</evidence>
<keyword evidence="1" id="KW-0732">Signal</keyword>
<evidence type="ECO:0000313" key="3">
    <source>
        <dbReference type="EMBL" id="MEJ8567971.1"/>
    </source>
</evidence>
<dbReference type="SUPFAM" id="SSF51556">
    <property type="entry name" value="Metallo-dependent hydrolases"/>
    <property type="match status" value="1"/>
</dbReference>
<gene>
    <name evidence="3" type="ORF">V3330_10075</name>
</gene>
<accession>A0AAW9RKE0</accession>
<dbReference type="EMBL" id="JAZHOG010000006">
    <property type="protein sequence ID" value="MEJ8567971.1"/>
    <property type="molecule type" value="Genomic_DNA"/>
</dbReference>
<protein>
    <submittedName>
        <fullName evidence="3">Amidohydrolase family protein</fullName>
    </submittedName>
</protein>
<dbReference type="NCBIfam" id="NF006560">
    <property type="entry name" value="PRK09061.1"/>
    <property type="match status" value="1"/>
</dbReference>
<dbReference type="Proteomes" id="UP001359886">
    <property type="component" value="Unassembled WGS sequence"/>
</dbReference>
<dbReference type="GO" id="GO:0016811">
    <property type="term" value="F:hydrolase activity, acting on carbon-nitrogen (but not peptide) bonds, in linear amides"/>
    <property type="evidence" value="ECO:0007669"/>
    <property type="project" value="InterPro"/>
</dbReference>
<dbReference type="AlphaFoldDB" id="A0AAW9RKE0"/>
<sequence>MKPTHILRHRLIVLSLCAAALWLAPPAGADDYDLVIRNGRVMNPANGLDSVRDIGIRDGRIAALSREPLEGGEVVDAEGLVVAPGFIDLHAHGQREFEAWLQARDGVTTQLEMELGAYPIGTWYAAREGKAVINYGATVSHILSRVATFVDLEARGLSEDDLAGGLLGNDSTDTIAHDRSWVEAAADTERLDAIRTRLQSGLDDGALGIGFGINYTAGARREEIYRLFQLAADNGVSAFVHSRFMSEEDLGGSVDAIQELLANAAATGAGLHIVHIGSSGGSQVPLLLDMIDGARTRGVDVTTEVYPYTAWSTFIGAAIFDGDFTRLLGLDYTDIELPETGERLDQARFQRIREQAPQTIIVGHGMQEANVTAAVAHPGVMIASDGMMYQNGRAHPRGAGTFSRVLGRYVRDLGALSLMEALGKMSYLPARRLENVAPQMRRKGRIEIGADADLVVFDPATVTDRATFSEPARPSAGISHVLVGGTFVVREGEPQEGVYPGQAVRR</sequence>
<feature type="domain" description="Amidohydrolase 3" evidence="2">
    <location>
        <begin position="73"/>
        <end position="113"/>
    </location>
</feature>
<dbReference type="InterPro" id="IPR050378">
    <property type="entry name" value="Metallo-dep_Hydrolases_sf"/>
</dbReference>
<dbReference type="Pfam" id="PF07969">
    <property type="entry name" value="Amidohydro_3"/>
    <property type="match status" value="2"/>
</dbReference>
<comment type="caution">
    <text evidence="3">The sequence shown here is derived from an EMBL/GenBank/DDBJ whole genome shotgun (WGS) entry which is preliminary data.</text>
</comment>
<name>A0AAW9RKE0_9GAMM</name>
<dbReference type="RefSeq" id="WP_354695295.1">
    <property type="nucleotide sequence ID" value="NZ_JAZHOG010000006.1"/>
</dbReference>
<evidence type="ECO:0000256" key="1">
    <source>
        <dbReference type="SAM" id="SignalP"/>
    </source>
</evidence>
<dbReference type="Gene3D" id="3.20.20.140">
    <property type="entry name" value="Metal-dependent hydrolases"/>
    <property type="match status" value="1"/>
</dbReference>
<dbReference type="InterPro" id="IPR011059">
    <property type="entry name" value="Metal-dep_hydrolase_composite"/>
</dbReference>
<dbReference type="PANTHER" id="PTHR11647:SF1">
    <property type="entry name" value="COLLAPSIN RESPONSE MEDIATOR PROTEIN"/>
    <property type="match status" value="1"/>
</dbReference>
<evidence type="ECO:0000259" key="2">
    <source>
        <dbReference type="Pfam" id="PF07969"/>
    </source>
</evidence>
<reference evidence="3 4" key="1">
    <citation type="submission" date="2024-02" db="EMBL/GenBank/DDBJ databases">
        <title>A novel Wenzhouxiangellaceae bacterium, isolated from coastal sediments.</title>
        <authorList>
            <person name="Du Z.-J."/>
            <person name="Ye Y.-Q."/>
            <person name="Zhang X.-Y."/>
        </authorList>
    </citation>
    <scope>NUCLEOTIDE SEQUENCE [LARGE SCALE GENOMIC DNA]</scope>
    <source>
        <strain evidence="3 4">CH-27</strain>
    </source>
</reference>
<proteinExistence type="predicted"/>
<organism evidence="3 4">
    <name type="scientific">Elongatibacter sediminis</name>
    <dbReference type="NCBI Taxonomy" id="3119006"/>
    <lineage>
        <taxon>Bacteria</taxon>
        <taxon>Pseudomonadati</taxon>
        <taxon>Pseudomonadota</taxon>
        <taxon>Gammaproteobacteria</taxon>
        <taxon>Chromatiales</taxon>
        <taxon>Wenzhouxiangellaceae</taxon>
        <taxon>Elongatibacter</taxon>
    </lineage>
</organism>
<feature type="domain" description="Amidohydrolase 3" evidence="2">
    <location>
        <begin position="405"/>
        <end position="489"/>
    </location>
</feature>
<dbReference type="InterPro" id="IPR032466">
    <property type="entry name" value="Metal_Hydrolase"/>
</dbReference>
<dbReference type="PANTHER" id="PTHR11647">
    <property type="entry name" value="HYDRANTOINASE/DIHYDROPYRIMIDINASE FAMILY MEMBER"/>
    <property type="match status" value="1"/>
</dbReference>
<feature type="chain" id="PRO_5043847007" evidence="1">
    <location>
        <begin position="30"/>
        <end position="506"/>
    </location>
</feature>